<keyword evidence="1 6" id="KW-0004">4Fe-4S</keyword>
<proteinExistence type="predicted"/>
<dbReference type="GO" id="GO:0051539">
    <property type="term" value="F:4 iron, 4 sulfur cluster binding"/>
    <property type="evidence" value="ECO:0007669"/>
    <property type="project" value="UniProtKB-UniRule"/>
</dbReference>
<evidence type="ECO:0000256" key="2">
    <source>
        <dbReference type="ARBA" id="ARBA00022723"/>
    </source>
</evidence>
<keyword evidence="3" id="KW-0677">Repeat</keyword>
<dbReference type="PIRSF" id="PIRSF000139">
    <property type="entry name" value="Glc_ox_4Fe-4S"/>
    <property type="match status" value="1"/>
</dbReference>
<name>A0A285N8M7_9HYPH</name>
<dbReference type="PANTHER" id="PTHR32479">
    <property type="entry name" value="GLYCOLATE OXIDASE IRON-SULFUR SUBUNIT"/>
    <property type="match status" value="1"/>
</dbReference>
<dbReference type="GO" id="GO:0019154">
    <property type="term" value="F:glycolate dehydrogenase activity"/>
    <property type="evidence" value="ECO:0007669"/>
    <property type="project" value="UniProtKB-EC"/>
</dbReference>
<dbReference type="PROSITE" id="PS51379">
    <property type="entry name" value="4FE4S_FER_2"/>
    <property type="match status" value="2"/>
</dbReference>
<dbReference type="InterPro" id="IPR009051">
    <property type="entry name" value="Helical_ferredxn"/>
</dbReference>
<keyword evidence="4 6" id="KW-0408">Iron</keyword>
<protein>
    <recommendedName>
        <fullName evidence="6">Glycolate oxidase iron-sulfur subunit</fullName>
        <ecNumber evidence="6">1.1.99.14</ecNumber>
    </recommendedName>
</protein>
<keyword evidence="6" id="KW-0813">Transport</keyword>
<organism evidence="8 9">
    <name type="scientific">Cohaesibacter gelatinilyticus</name>
    <dbReference type="NCBI Taxonomy" id="372072"/>
    <lineage>
        <taxon>Bacteria</taxon>
        <taxon>Pseudomonadati</taxon>
        <taxon>Pseudomonadota</taxon>
        <taxon>Alphaproteobacteria</taxon>
        <taxon>Hyphomicrobiales</taxon>
        <taxon>Cohaesibacteraceae</taxon>
    </lineage>
</organism>
<dbReference type="PROSITE" id="PS00198">
    <property type="entry name" value="4FE4S_FER_1"/>
    <property type="match status" value="1"/>
</dbReference>
<sequence length="463" mass="50697">METNFTLEQLRDDGLAEAEKILRTCVHCGFCTATCPTYVLMGDELDSPRGRIYQIKDMLENGKPAGKELVTHVDRCLSCLSCMSTCPSGVHYMHLVDYARSHINQSYNRSFGDKVMRRLLQTVLPYPNRFRLALLGAKLSKPLLPVLEPLIGNTQLGKRIVAMLRLAPSKIEGPTQTTMPGIFEADEQIMIETDLPRDPADVAIRAPSKRVALLSGCAQPALDSNINGATIRLLNRLGYEVVLAQGEGCCGALVHHMGEEDQAHGQARANIEAWSREIEGDGLDAILITTSGCGTTVKDYGYMFRNDAQLKKKAEKVSVLARDVSEFLEEIELPKPDKALPRLTVAYHSACSLQHGQQVKSAPKTLLHRTGLRVKDVPEGHLCCGSAGVYNIMQPDIAGQLKERKITNIDKTRPDLIAAGNIGCITQIGAGTNTPVVHTIELLDWAYGGPIPQKLDGLLRQGR</sequence>
<reference evidence="8 9" key="1">
    <citation type="submission" date="2017-09" db="EMBL/GenBank/DDBJ databases">
        <authorList>
            <person name="Ehlers B."/>
            <person name="Leendertz F.H."/>
        </authorList>
    </citation>
    <scope>NUCLEOTIDE SEQUENCE [LARGE SCALE GENOMIC DNA]</scope>
    <source>
        <strain evidence="8 9">DSM 18289</strain>
    </source>
</reference>
<comment type="function">
    <text evidence="6">Component of a complex that catalyzes the oxidation of glycolate to glyoxylate.</text>
</comment>
<dbReference type="InterPro" id="IPR004017">
    <property type="entry name" value="Cys_rich_dom"/>
</dbReference>
<evidence type="ECO:0000256" key="4">
    <source>
        <dbReference type="ARBA" id="ARBA00023004"/>
    </source>
</evidence>
<keyword evidence="9" id="KW-1185">Reference proteome</keyword>
<evidence type="ECO:0000256" key="5">
    <source>
        <dbReference type="ARBA" id="ARBA00023014"/>
    </source>
</evidence>
<evidence type="ECO:0000259" key="7">
    <source>
        <dbReference type="PROSITE" id="PS51379"/>
    </source>
</evidence>
<dbReference type="EC" id="1.1.99.14" evidence="6"/>
<evidence type="ECO:0000313" key="9">
    <source>
        <dbReference type="Proteomes" id="UP000219439"/>
    </source>
</evidence>
<dbReference type="InterPro" id="IPR012257">
    <property type="entry name" value="Glc_ox_4Fe-4S"/>
</dbReference>
<dbReference type="Pfam" id="PF02754">
    <property type="entry name" value="CCG"/>
    <property type="match status" value="2"/>
</dbReference>
<dbReference type="AlphaFoldDB" id="A0A285N8M7"/>
<dbReference type="OrthoDB" id="9765258at2"/>
<feature type="domain" description="4Fe-4S ferredoxin-type" evidence="7">
    <location>
        <begin position="16"/>
        <end position="45"/>
    </location>
</feature>
<dbReference type="InterPro" id="IPR017896">
    <property type="entry name" value="4Fe4S_Fe-S-bd"/>
</dbReference>
<dbReference type="Gene3D" id="1.10.1060.10">
    <property type="entry name" value="Alpha-helical ferredoxin"/>
    <property type="match status" value="1"/>
</dbReference>
<gene>
    <name evidence="8" type="ORF">SAMN06265368_0176</name>
</gene>
<dbReference type="GO" id="GO:0046872">
    <property type="term" value="F:metal ion binding"/>
    <property type="evidence" value="ECO:0007669"/>
    <property type="project" value="UniProtKB-UniRule"/>
</dbReference>
<dbReference type="FunFam" id="1.10.1060.10:FF:000012">
    <property type="entry name" value="Glycolate oxidase iron-sulfur subunit"/>
    <property type="match status" value="1"/>
</dbReference>
<dbReference type="InterPro" id="IPR017900">
    <property type="entry name" value="4Fe4S_Fe_S_CS"/>
</dbReference>
<comment type="cofactor">
    <cofactor evidence="6">
        <name>[4Fe-4S] cluster</name>
        <dbReference type="ChEBI" id="CHEBI:49883"/>
    </cofactor>
    <text evidence="6">Binds 2 [4Fe-4S] clusters.</text>
</comment>
<evidence type="ECO:0000256" key="1">
    <source>
        <dbReference type="ARBA" id="ARBA00022485"/>
    </source>
</evidence>
<comment type="catalytic activity">
    <reaction evidence="6">
        <text>(R)-lactate + A = pyruvate + AH2</text>
        <dbReference type="Rhea" id="RHEA:15089"/>
        <dbReference type="ChEBI" id="CHEBI:13193"/>
        <dbReference type="ChEBI" id="CHEBI:15361"/>
        <dbReference type="ChEBI" id="CHEBI:16004"/>
        <dbReference type="ChEBI" id="CHEBI:17499"/>
    </reaction>
</comment>
<dbReference type="PANTHER" id="PTHR32479:SF17">
    <property type="entry name" value="GLYCOLATE OXIDASE IRON-SULFUR SUBUNIT"/>
    <property type="match status" value="1"/>
</dbReference>
<keyword evidence="6" id="KW-0249">Electron transport</keyword>
<evidence type="ECO:0000313" key="8">
    <source>
        <dbReference type="EMBL" id="SNZ05668.1"/>
    </source>
</evidence>
<dbReference type="RefSeq" id="WP_097151528.1">
    <property type="nucleotide sequence ID" value="NZ_OBEL01000001.1"/>
</dbReference>
<dbReference type="SUPFAM" id="SSF54862">
    <property type="entry name" value="4Fe-4S ferredoxins"/>
    <property type="match status" value="1"/>
</dbReference>
<dbReference type="Pfam" id="PF12838">
    <property type="entry name" value="Fer4_7"/>
    <property type="match status" value="1"/>
</dbReference>
<dbReference type="EMBL" id="OBEL01000001">
    <property type="protein sequence ID" value="SNZ05668.1"/>
    <property type="molecule type" value="Genomic_DNA"/>
</dbReference>
<dbReference type="Proteomes" id="UP000219439">
    <property type="component" value="Unassembled WGS sequence"/>
</dbReference>
<comment type="catalytic activity">
    <reaction evidence="6">
        <text>glycolate + A = glyoxylate + AH2</text>
        <dbReference type="Rhea" id="RHEA:21264"/>
        <dbReference type="ChEBI" id="CHEBI:13193"/>
        <dbReference type="ChEBI" id="CHEBI:17499"/>
        <dbReference type="ChEBI" id="CHEBI:29805"/>
        <dbReference type="ChEBI" id="CHEBI:36655"/>
        <dbReference type="EC" id="1.1.99.14"/>
    </reaction>
</comment>
<feature type="domain" description="4Fe-4S ferredoxin-type" evidence="7">
    <location>
        <begin position="67"/>
        <end position="96"/>
    </location>
</feature>
<accession>A0A285N8M7</accession>
<evidence type="ECO:0000256" key="3">
    <source>
        <dbReference type="ARBA" id="ARBA00022737"/>
    </source>
</evidence>
<keyword evidence="2 6" id="KW-0479">Metal-binding</keyword>
<evidence type="ECO:0000256" key="6">
    <source>
        <dbReference type="PIRNR" id="PIRNR000139"/>
    </source>
</evidence>
<keyword evidence="5 6" id="KW-0411">Iron-sulfur</keyword>